<organism evidence="1 2">
    <name type="scientific">Allacma fusca</name>
    <dbReference type="NCBI Taxonomy" id="39272"/>
    <lineage>
        <taxon>Eukaryota</taxon>
        <taxon>Metazoa</taxon>
        <taxon>Ecdysozoa</taxon>
        <taxon>Arthropoda</taxon>
        <taxon>Hexapoda</taxon>
        <taxon>Collembola</taxon>
        <taxon>Symphypleona</taxon>
        <taxon>Sminthuridae</taxon>
        <taxon>Allacma</taxon>
    </lineage>
</organism>
<dbReference type="Proteomes" id="UP000708208">
    <property type="component" value="Unassembled WGS sequence"/>
</dbReference>
<protein>
    <submittedName>
        <fullName evidence="1">Uncharacterized protein</fullName>
    </submittedName>
</protein>
<evidence type="ECO:0000313" key="1">
    <source>
        <dbReference type="EMBL" id="CAG7723489.1"/>
    </source>
</evidence>
<keyword evidence="2" id="KW-1185">Reference proteome</keyword>
<dbReference type="OrthoDB" id="7202371at2759"/>
<sequence>MYFEERGLLADVYSGDQTQLKAIEILKIREEVV</sequence>
<reference evidence="1" key="1">
    <citation type="submission" date="2021-06" db="EMBL/GenBank/DDBJ databases">
        <authorList>
            <person name="Hodson N. C."/>
            <person name="Mongue J. A."/>
            <person name="Jaron S. K."/>
        </authorList>
    </citation>
    <scope>NUCLEOTIDE SEQUENCE</scope>
</reference>
<name>A0A8J2KCM4_9HEXA</name>
<comment type="caution">
    <text evidence="1">The sequence shown here is derived from an EMBL/GenBank/DDBJ whole genome shotgun (WGS) entry which is preliminary data.</text>
</comment>
<dbReference type="EMBL" id="CAJVCH010099614">
    <property type="protein sequence ID" value="CAG7723489.1"/>
    <property type="molecule type" value="Genomic_DNA"/>
</dbReference>
<accession>A0A8J2KCM4</accession>
<evidence type="ECO:0000313" key="2">
    <source>
        <dbReference type="Proteomes" id="UP000708208"/>
    </source>
</evidence>
<feature type="non-terminal residue" evidence="1">
    <location>
        <position position="1"/>
    </location>
</feature>
<dbReference type="AlphaFoldDB" id="A0A8J2KCM4"/>
<proteinExistence type="predicted"/>
<gene>
    <name evidence="1" type="ORF">AFUS01_LOCUS12575</name>
</gene>